<dbReference type="InterPro" id="IPR046347">
    <property type="entry name" value="bZIP_sf"/>
</dbReference>
<dbReference type="STRING" id="933852.A0A0C3BQI6"/>
<dbReference type="Pfam" id="PF00170">
    <property type="entry name" value="bZIP_1"/>
    <property type="match status" value="1"/>
</dbReference>
<gene>
    <name evidence="3" type="ORF">M408DRAFT_326334</name>
</gene>
<organism evidence="3 4">
    <name type="scientific">Serendipita vermifera MAFF 305830</name>
    <dbReference type="NCBI Taxonomy" id="933852"/>
    <lineage>
        <taxon>Eukaryota</taxon>
        <taxon>Fungi</taxon>
        <taxon>Dikarya</taxon>
        <taxon>Basidiomycota</taxon>
        <taxon>Agaricomycotina</taxon>
        <taxon>Agaricomycetes</taxon>
        <taxon>Sebacinales</taxon>
        <taxon>Serendipitaceae</taxon>
        <taxon>Serendipita</taxon>
    </lineage>
</organism>
<reference evidence="3 4" key="1">
    <citation type="submission" date="2014-04" db="EMBL/GenBank/DDBJ databases">
        <authorList>
            <consortium name="DOE Joint Genome Institute"/>
            <person name="Kuo A."/>
            <person name="Zuccaro A."/>
            <person name="Kohler A."/>
            <person name="Nagy L.G."/>
            <person name="Floudas D."/>
            <person name="Copeland A."/>
            <person name="Barry K.W."/>
            <person name="Cichocki N."/>
            <person name="Veneault-Fourrey C."/>
            <person name="LaButti K."/>
            <person name="Lindquist E.A."/>
            <person name="Lipzen A."/>
            <person name="Lundell T."/>
            <person name="Morin E."/>
            <person name="Murat C."/>
            <person name="Sun H."/>
            <person name="Tunlid A."/>
            <person name="Henrissat B."/>
            <person name="Grigoriev I.V."/>
            <person name="Hibbett D.S."/>
            <person name="Martin F."/>
            <person name="Nordberg H.P."/>
            <person name="Cantor M.N."/>
            <person name="Hua S.X."/>
        </authorList>
    </citation>
    <scope>NUCLEOTIDE SEQUENCE [LARGE SCALE GENOMIC DNA]</scope>
    <source>
        <strain evidence="3 4">MAFF 305830</strain>
    </source>
</reference>
<dbReference type="EMBL" id="KN824278">
    <property type="protein sequence ID" value="KIM33686.1"/>
    <property type="molecule type" value="Genomic_DNA"/>
</dbReference>
<feature type="compositionally biased region" description="Polar residues" evidence="1">
    <location>
        <begin position="1"/>
        <end position="18"/>
    </location>
</feature>
<dbReference type="Pfam" id="PF11905">
    <property type="entry name" value="DUF3425"/>
    <property type="match status" value="1"/>
</dbReference>
<keyword evidence="4" id="KW-1185">Reference proteome</keyword>
<dbReference type="GO" id="GO:0003700">
    <property type="term" value="F:DNA-binding transcription factor activity"/>
    <property type="evidence" value="ECO:0007669"/>
    <property type="project" value="InterPro"/>
</dbReference>
<dbReference type="AlphaFoldDB" id="A0A0C3BQI6"/>
<evidence type="ECO:0000313" key="4">
    <source>
        <dbReference type="Proteomes" id="UP000054097"/>
    </source>
</evidence>
<feature type="compositionally biased region" description="Low complexity" evidence="1">
    <location>
        <begin position="196"/>
        <end position="223"/>
    </location>
</feature>
<evidence type="ECO:0000313" key="3">
    <source>
        <dbReference type="EMBL" id="KIM33686.1"/>
    </source>
</evidence>
<accession>A0A0C3BQI6</accession>
<dbReference type="HOGENOM" id="CLU_042441_0_0_1"/>
<feature type="region of interest" description="Disordered" evidence="1">
    <location>
        <begin position="139"/>
        <end position="302"/>
    </location>
</feature>
<sequence length="455" mass="49996">MPTQPVQDRQLTQEQVSDSGDDGFDDEQGTEPKGKKRGNNSQAARRDQNRIAQREFRLRKQQRIRDLELRVELLSATKDEAFLSLDGMMQDLVRENATLRQLVRDLSSFIGEGIGGFLPKLGWDIKSFDEFRNRTETDAMNESYSHRKKHPNTPAPGIVPVLAGQKRGVEEVAASSNGASGARKRSKPNADEPVPSTSSGASYGTGTTSHYPNPSTSTQSSSSIYGRDTVLPPLSGVPLQAGGTGYANSNARAGPPPINTNLNTGNSGAHRSGGVYTSSASASGPNTTHQFPTRPVALSESSTPSLVNSISYNDEAQVSKREEAGKLIHYHITNYKRNTSYTLPFSLRPTHVQRTVNHEFIIDGILFPDIRDKMILFKGSFDLADAVHTLYSTSIIHTDDLLTHANWEVAEEWFAKYGYLATRAVLDATNKWRRERGETEIPASMIENDTAGFEP</sequence>
<evidence type="ECO:0000259" key="2">
    <source>
        <dbReference type="PROSITE" id="PS00036"/>
    </source>
</evidence>
<dbReference type="PROSITE" id="PS00036">
    <property type="entry name" value="BZIP_BASIC"/>
    <property type="match status" value="1"/>
</dbReference>
<dbReference type="SMART" id="SM00338">
    <property type="entry name" value="BRLZ"/>
    <property type="match status" value="1"/>
</dbReference>
<dbReference type="PANTHER" id="PTHR38116:SF9">
    <property type="entry name" value="BZIP DOMAIN-CONTAINING PROTEIN"/>
    <property type="match status" value="1"/>
</dbReference>
<protein>
    <recommendedName>
        <fullName evidence="2">BZIP domain-containing protein</fullName>
    </recommendedName>
</protein>
<feature type="compositionally biased region" description="Polar residues" evidence="1">
    <location>
        <begin position="259"/>
        <end position="291"/>
    </location>
</feature>
<dbReference type="CDD" id="cd14688">
    <property type="entry name" value="bZIP_YAP"/>
    <property type="match status" value="1"/>
</dbReference>
<feature type="domain" description="BZIP" evidence="2">
    <location>
        <begin position="45"/>
        <end position="59"/>
    </location>
</feature>
<evidence type="ECO:0000256" key="1">
    <source>
        <dbReference type="SAM" id="MobiDB-lite"/>
    </source>
</evidence>
<feature type="region of interest" description="Disordered" evidence="1">
    <location>
        <begin position="1"/>
        <end position="51"/>
    </location>
</feature>
<dbReference type="SUPFAM" id="SSF57959">
    <property type="entry name" value="Leucine zipper domain"/>
    <property type="match status" value="1"/>
</dbReference>
<feature type="compositionally biased region" description="Acidic residues" evidence="1">
    <location>
        <begin position="19"/>
        <end position="29"/>
    </location>
</feature>
<dbReference type="PANTHER" id="PTHR38116">
    <property type="entry name" value="CHROMOSOME 7, WHOLE GENOME SHOTGUN SEQUENCE"/>
    <property type="match status" value="1"/>
</dbReference>
<proteinExistence type="predicted"/>
<dbReference type="InterPro" id="IPR004827">
    <property type="entry name" value="bZIP"/>
</dbReference>
<dbReference type="InterPro" id="IPR021833">
    <property type="entry name" value="DUF3425"/>
</dbReference>
<dbReference type="OrthoDB" id="2245989at2759"/>
<name>A0A0C3BQI6_SERVB</name>
<dbReference type="Gene3D" id="1.20.5.170">
    <property type="match status" value="1"/>
</dbReference>
<reference evidence="4" key="2">
    <citation type="submission" date="2015-01" db="EMBL/GenBank/DDBJ databases">
        <title>Evolutionary Origins and Diversification of the Mycorrhizal Mutualists.</title>
        <authorList>
            <consortium name="DOE Joint Genome Institute"/>
            <consortium name="Mycorrhizal Genomics Consortium"/>
            <person name="Kohler A."/>
            <person name="Kuo A."/>
            <person name="Nagy L.G."/>
            <person name="Floudas D."/>
            <person name="Copeland A."/>
            <person name="Barry K.W."/>
            <person name="Cichocki N."/>
            <person name="Veneault-Fourrey C."/>
            <person name="LaButti K."/>
            <person name="Lindquist E.A."/>
            <person name="Lipzen A."/>
            <person name="Lundell T."/>
            <person name="Morin E."/>
            <person name="Murat C."/>
            <person name="Riley R."/>
            <person name="Ohm R."/>
            <person name="Sun H."/>
            <person name="Tunlid A."/>
            <person name="Henrissat B."/>
            <person name="Grigoriev I.V."/>
            <person name="Hibbett D.S."/>
            <person name="Martin F."/>
        </authorList>
    </citation>
    <scope>NUCLEOTIDE SEQUENCE [LARGE SCALE GENOMIC DNA]</scope>
    <source>
        <strain evidence="4">MAFF 305830</strain>
    </source>
</reference>
<dbReference type="Proteomes" id="UP000054097">
    <property type="component" value="Unassembled WGS sequence"/>
</dbReference>